<name>A0ABY5IYG9_9BACT</name>
<gene>
    <name evidence="1" type="ORF">NPA07_05260</name>
</gene>
<accession>A0ABY5IYG9</accession>
<keyword evidence="2" id="KW-1185">Reference proteome</keyword>
<dbReference type="RefSeq" id="WP_256553191.1">
    <property type="nucleotide sequence ID" value="NZ_CP101806.1"/>
</dbReference>
<dbReference type="Proteomes" id="UP001058569">
    <property type="component" value="Chromosome"/>
</dbReference>
<sequence length="92" mass="10911">MEEALNARGIELITSDNPKAKPNVERSFWTLQRWIGTFFHTNGINCFEDFLGKIELLIDEYNKQFKKAEAVSKNQMFLESQILKFLKKRWIL</sequence>
<evidence type="ECO:0008006" key="3">
    <source>
        <dbReference type="Google" id="ProtNLM"/>
    </source>
</evidence>
<organism evidence="1 2">
    <name type="scientific">Mycoplasmopsis caviae</name>
    <dbReference type="NCBI Taxonomy" id="55603"/>
    <lineage>
        <taxon>Bacteria</taxon>
        <taxon>Bacillati</taxon>
        <taxon>Mycoplasmatota</taxon>
        <taxon>Mycoplasmoidales</taxon>
        <taxon>Metamycoplasmataceae</taxon>
        <taxon>Mycoplasmopsis</taxon>
    </lineage>
</organism>
<reference evidence="1" key="1">
    <citation type="submission" date="2022-07" db="EMBL/GenBank/DDBJ databases">
        <title>Complete genome of Mycoplasma caviae type strain G122.</title>
        <authorList>
            <person name="Spergser J."/>
        </authorList>
    </citation>
    <scope>NUCLEOTIDE SEQUENCE</scope>
    <source>
        <strain evidence="1">G122</strain>
    </source>
</reference>
<protein>
    <recommendedName>
        <fullName evidence="3">Transposase</fullName>
    </recommendedName>
</protein>
<dbReference type="EMBL" id="CP101806">
    <property type="protein sequence ID" value="UUD35183.1"/>
    <property type="molecule type" value="Genomic_DNA"/>
</dbReference>
<proteinExistence type="predicted"/>
<evidence type="ECO:0000313" key="2">
    <source>
        <dbReference type="Proteomes" id="UP001058569"/>
    </source>
</evidence>
<evidence type="ECO:0000313" key="1">
    <source>
        <dbReference type="EMBL" id="UUD35183.1"/>
    </source>
</evidence>